<evidence type="ECO:0000256" key="10">
    <source>
        <dbReference type="SAM" id="MobiDB-lite"/>
    </source>
</evidence>
<evidence type="ECO:0000313" key="11">
    <source>
        <dbReference type="EMBL" id="KAF7259501.1"/>
    </source>
</evidence>
<gene>
    <name evidence="9" type="primary">inx</name>
    <name evidence="11" type="ORF">EG68_03162</name>
</gene>
<evidence type="ECO:0000256" key="9">
    <source>
        <dbReference type="RuleBase" id="RU010713"/>
    </source>
</evidence>
<evidence type="ECO:0000256" key="7">
    <source>
        <dbReference type="ARBA" id="ARBA00023136"/>
    </source>
</evidence>
<proteinExistence type="inferred from homology"/>
<keyword evidence="2 9" id="KW-0813">Transport</keyword>
<dbReference type="Proteomes" id="UP000822476">
    <property type="component" value="Unassembled WGS sequence"/>
</dbReference>
<name>A0A8S9Z2V2_9TREM</name>
<evidence type="ECO:0000256" key="4">
    <source>
        <dbReference type="ARBA" id="ARBA00022692"/>
    </source>
</evidence>
<keyword evidence="7" id="KW-0472">Membrane</keyword>
<comment type="similarity">
    <text evidence="9">Belongs to the pannexin family.</text>
</comment>
<dbReference type="EMBL" id="JTDE01001172">
    <property type="protein sequence ID" value="KAF7259501.1"/>
    <property type="molecule type" value="Genomic_DNA"/>
</dbReference>
<feature type="compositionally biased region" description="Polar residues" evidence="10">
    <location>
        <begin position="231"/>
        <end position="244"/>
    </location>
</feature>
<comment type="function">
    <text evidence="9">Structural component of the gap junctions.</text>
</comment>
<sequence>MLLDLFRGDQWYHTGRFPRVTFCDFDMRRMGNNYHRHTLQCVLGINMFNEKIFIFLWFWLVSVSFLNIDSFLRWCCRTTFEYHRVSFVRRLLIDRNAFSFDSNVFSQSSSSTSKEQSQGEASSSTQSYGTIQYQLKESDKKTSAFFAEHVLGQDGVFVLRLVSINAGCQVASNIIERIWARYKQASETQVPTKKSSILSKKPENLTKLYIPPVPVRVERNASRTGLGNGQPGDQFSLSPGQNLEQTEEEGFNRNLRHVKHRSGGARRTGFTNSNYSTTTNTSTDTEIRILPYPDNLV</sequence>
<organism evidence="11 12">
    <name type="scientific">Paragonimus skrjabini miyazakii</name>
    <dbReference type="NCBI Taxonomy" id="59628"/>
    <lineage>
        <taxon>Eukaryota</taxon>
        <taxon>Metazoa</taxon>
        <taxon>Spiralia</taxon>
        <taxon>Lophotrochozoa</taxon>
        <taxon>Platyhelminthes</taxon>
        <taxon>Trematoda</taxon>
        <taxon>Digenea</taxon>
        <taxon>Plagiorchiida</taxon>
        <taxon>Troglotremata</taxon>
        <taxon>Troglotrematidae</taxon>
        <taxon>Paragonimus</taxon>
    </lineage>
</organism>
<keyword evidence="6 9" id="KW-0406">Ion transport</keyword>
<dbReference type="Pfam" id="PF00876">
    <property type="entry name" value="Innexin"/>
    <property type="match status" value="1"/>
</dbReference>
<feature type="region of interest" description="Disordered" evidence="10">
    <location>
        <begin position="222"/>
        <end position="281"/>
    </location>
</feature>
<dbReference type="AlphaFoldDB" id="A0A8S9Z2V2"/>
<evidence type="ECO:0000256" key="8">
    <source>
        <dbReference type="ARBA" id="ARBA00023303"/>
    </source>
</evidence>
<accession>A0A8S9Z2V2</accession>
<keyword evidence="5" id="KW-1133">Transmembrane helix</keyword>
<evidence type="ECO:0000256" key="2">
    <source>
        <dbReference type="ARBA" id="ARBA00022448"/>
    </source>
</evidence>
<feature type="compositionally biased region" description="Low complexity" evidence="10">
    <location>
        <begin position="105"/>
        <end position="118"/>
    </location>
</feature>
<protein>
    <recommendedName>
        <fullName evidence="9">Innexin</fullName>
    </recommendedName>
</protein>
<keyword evidence="3" id="KW-1003">Cell membrane</keyword>
<dbReference type="PANTHER" id="PTHR11893:SF36">
    <property type="entry name" value="INNEXIN-5"/>
    <property type="match status" value="1"/>
</dbReference>
<dbReference type="GO" id="GO:0005886">
    <property type="term" value="C:plasma membrane"/>
    <property type="evidence" value="ECO:0007669"/>
    <property type="project" value="UniProtKB-SubCell"/>
</dbReference>
<feature type="compositionally biased region" description="Basic residues" evidence="10">
    <location>
        <begin position="254"/>
        <end position="264"/>
    </location>
</feature>
<feature type="region of interest" description="Disordered" evidence="10">
    <location>
        <begin position="105"/>
        <end position="125"/>
    </location>
</feature>
<dbReference type="GO" id="GO:0034220">
    <property type="term" value="P:monoatomic ion transmembrane transport"/>
    <property type="evidence" value="ECO:0007669"/>
    <property type="project" value="UniProtKB-KW"/>
</dbReference>
<evidence type="ECO:0000256" key="6">
    <source>
        <dbReference type="ARBA" id="ARBA00023065"/>
    </source>
</evidence>
<comment type="subcellular location">
    <subcellularLocation>
        <location evidence="1 9">Cell membrane</location>
        <topology evidence="1 9">Multi-pass membrane protein</topology>
    </subcellularLocation>
</comment>
<dbReference type="OrthoDB" id="5867527at2759"/>
<evidence type="ECO:0000256" key="1">
    <source>
        <dbReference type="ARBA" id="ARBA00004651"/>
    </source>
</evidence>
<dbReference type="InterPro" id="IPR000990">
    <property type="entry name" value="Innexin"/>
</dbReference>
<reference evidence="11" key="1">
    <citation type="submission" date="2019-07" db="EMBL/GenBank/DDBJ databases">
        <title>Annotation for the trematode Paragonimus miyazaki's.</title>
        <authorList>
            <person name="Choi Y.-J."/>
        </authorList>
    </citation>
    <scope>NUCLEOTIDE SEQUENCE</scope>
    <source>
        <strain evidence="11">Japan</strain>
    </source>
</reference>
<keyword evidence="4" id="KW-0812">Transmembrane</keyword>
<evidence type="ECO:0000313" key="12">
    <source>
        <dbReference type="Proteomes" id="UP000822476"/>
    </source>
</evidence>
<keyword evidence="8 9" id="KW-0407">Ion channel</keyword>
<evidence type="ECO:0000256" key="5">
    <source>
        <dbReference type="ARBA" id="ARBA00022989"/>
    </source>
</evidence>
<dbReference type="PANTHER" id="PTHR11893">
    <property type="entry name" value="INNEXIN"/>
    <property type="match status" value="1"/>
</dbReference>
<keyword evidence="12" id="KW-1185">Reference proteome</keyword>
<comment type="caution">
    <text evidence="11">The sequence shown here is derived from an EMBL/GenBank/DDBJ whole genome shotgun (WGS) entry which is preliminary data.</text>
</comment>
<evidence type="ECO:0000256" key="3">
    <source>
        <dbReference type="ARBA" id="ARBA00022475"/>
    </source>
</evidence>
<feature type="compositionally biased region" description="Low complexity" evidence="10">
    <location>
        <begin position="271"/>
        <end position="281"/>
    </location>
</feature>
<dbReference type="PRINTS" id="PR01262">
    <property type="entry name" value="INNEXIN"/>
</dbReference>
<dbReference type="PROSITE" id="PS51013">
    <property type="entry name" value="PANNEXIN"/>
    <property type="match status" value="1"/>
</dbReference>
<dbReference type="GO" id="GO:0005921">
    <property type="term" value="C:gap junction"/>
    <property type="evidence" value="ECO:0007669"/>
    <property type="project" value="UniProtKB-UniRule"/>
</dbReference>